<feature type="region of interest" description="Disordered" evidence="1">
    <location>
        <begin position="30"/>
        <end position="72"/>
    </location>
</feature>
<dbReference type="InterPro" id="IPR036779">
    <property type="entry name" value="LysM_dom_sf"/>
</dbReference>
<evidence type="ECO:0000313" key="4">
    <source>
        <dbReference type="Proteomes" id="UP000557717"/>
    </source>
</evidence>
<dbReference type="CDD" id="cd00118">
    <property type="entry name" value="LysM"/>
    <property type="match status" value="1"/>
</dbReference>
<reference evidence="3 4" key="1">
    <citation type="submission" date="2020-08" db="EMBL/GenBank/DDBJ databases">
        <title>Genomic Encyclopedia of Type Strains, Phase IV (KMG-IV): sequencing the most valuable type-strain genomes for metagenomic binning, comparative biology and taxonomic classification.</title>
        <authorList>
            <person name="Goeker M."/>
        </authorList>
    </citation>
    <scope>NUCLEOTIDE SEQUENCE [LARGE SCALE GENOMIC DNA]</scope>
    <source>
        <strain evidence="3 4">YC6886</strain>
    </source>
</reference>
<dbReference type="EMBL" id="JACHFD010000003">
    <property type="protein sequence ID" value="MBB5350752.1"/>
    <property type="molecule type" value="Genomic_DNA"/>
</dbReference>
<dbReference type="AlphaFoldDB" id="A0A840UY96"/>
<comment type="caution">
    <text evidence="3">The sequence shown here is derived from an EMBL/GenBank/DDBJ whole genome shotgun (WGS) entry which is preliminary data.</text>
</comment>
<sequence length="141" mass="14433">MNPTLRFSALIGAAALSSCSLFNKEENYDTASGYDTSNPYGVPSSGGYESAPYQDVNAPATDPSYGSAAYEEAAVTPAPAPIPAAPTPSASLSSHTVVKGDTLWGISRKYGVTVDAIRSANGMAAGDTNVRLGQTISIPAR</sequence>
<feature type="domain" description="LysM" evidence="2">
    <location>
        <begin position="93"/>
        <end position="138"/>
    </location>
</feature>
<dbReference type="PROSITE" id="PS51782">
    <property type="entry name" value="LYSM"/>
    <property type="match status" value="1"/>
</dbReference>
<evidence type="ECO:0000256" key="1">
    <source>
        <dbReference type="SAM" id="MobiDB-lite"/>
    </source>
</evidence>
<dbReference type="Proteomes" id="UP000557717">
    <property type="component" value="Unassembled WGS sequence"/>
</dbReference>
<dbReference type="PANTHER" id="PTHR33734:SF22">
    <property type="entry name" value="MEMBRANE-BOUND LYTIC MUREIN TRANSGLYCOSYLASE D"/>
    <property type="match status" value="1"/>
</dbReference>
<feature type="compositionally biased region" description="Polar residues" evidence="1">
    <location>
        <begin position="30"/>
        <end position="39"/>
    </location>
</feature>
<dbReference type="InterPro" id="IPR018392">
    <property type="entry name" value="LysM"/>
</dbReference>
<organism evidence="3 4">
    <name type="scientific">Haloferula luteola</name>
    <dbReference type="NCBI Taxonomy" id="595692"/>
    <lineage>
        <taxon>Bacteria</taxon>
        <taxon>Pseudomonadati</taxon>
        <taxon>Verrucomicrobiota</taxon>
        <taxon>Verrucomicrobiia</taxon>
        <taxon>Verrucomicrobiales</taxon>
        <taxon>Verrucomicrobiaceae</taxon>
        <taxon>Haloferula</taxon>
    </lineage>
</organism>
<accession>A0A840UY96</accession>
<dbReference type="Gene3D" id="3.10.350.10">
    <property type="entry name" value="LysM domain"/>
    <property type="match status" value="1"/>
</dbReference>
<gene>
    <name evidence="3" type="ORF">HNR46_000980</name>
</gene>
<dbReference type="PANTHER" id="PTHR33734">
    <property type="entry name" value="LYSM DOMAIN-CONTAINING GPI-ANCHORED PROTEIN 2"/>
    <property type="match status" value="1"/>
</dbReference>
<proteinExistence type="predicted"/>
<dbReference type="RefSeq" id="WP_184016300.1">
    <property type="nucleotide sequence ID" value="NZ_JACHFD010000003.1"/>
</dbReference>
<name>A0A840UY96_9BACT</name>
<dbReference type="SUPFAM" id="SSF54106">
    <property type="entry name" value="LysM domain"/>
    <property type="match status" value="1"/>
</dbReference>
<dbReference type="PROSITE" id="PS51257">
    <property type="entry name" value="PROKAR_LIPOPROTEIN"/>
    <property type="match status" value="1"/>
</dbReference>
<dbReference type="SMART" id="SM00257">
    <property type="entry name" value="LysM"/>
    <property type="match status" value="1"/>
</dbReference>
<evidence type="ECO:0000259" key="2">
    <source>
        <dbReference type="PROSITE" id="PS51782"/>
    </source>
</evidence>
<protein>
    <submittedName>
        <fullName evidence="3">LysM repeat protein</fullName>
    </submittedName>
</protein>
<evidence type="ECO:0000313" key="3">
    <source>
        <dbReference type="EMBL" id="MBB5350752.1"/>
    </source>
</evidence>
<dbReference type="Pfam" id="PF01476">
    <property type="entry name" value="LysM"/>
    <property type="match status" value="1"/>
</dbReference>
<keyword evidence="4" id="KW-1185">Reference proteome</keyword>